<dbReference type="PANTHER" id="PTHR31642:SF231">
    <property type="entry name" value="BAHD FAMILY ACYLTRANSFERASE, CLADE V"/>
    <property type="match status" value="1"/>
</dbReference>
<name>A0A8T2V5Z4_CERRI</name>
<sequence length="571" mass="63088">MGTATDNCGVGESKLSKEILTFETSKFVNMKPPERENSNGENDKCGLGESKLSKEMLTFETPKFVNIKPPERGSPNEENHSQMIALGDETRNTGQLRVMELSNVDQMYDYYMRIALFYDVCKSKHGVPGCKDLLNAIDSAENGPVRRLEAALEELLLHYPAAAGQVCYNEHKARLEIHYYDGLPTTAVGTTGDDGDDGWRGGVRFITAHANIALKELGDPSVPNPSLDLLYPNPTFGARLPGQNGNVSERYLTRPVTVIQVTTFTCGGFCLAHLSHHTLLDGDGGAAFLQNLCSIARGAGVTVCPDFSISRREIFKPRVPPSPSLDVMRISSIRFLPNGQLVEAQGFPQERLPAGTASSFLFPYAVLERLREKASHSLTDKGKQCSRYQALVGLLWKARARSLLAMAGNSLTQEFNLRFPVNLRDRGIPGLDRHYSGNSVFQLAIRGTLQELCENPLEKLVKKLQSVMKSIDFPECAQSLTDYIELKMQEGLTPDIDRPCLAVVALFGLPFYDTDCGWGRPIFCGLPSRQLATRVTILDHPTAAAWNVLTVLNSQEEYTAFVQQIEEYTLS</sequence>
<comment type="similarity">
    <text evidence="1">Belongs to the plant acyltransferase family.</text>
</comment>
<evidence type="ECO:0000256" key="1">
    <source>
        <dbReference type="ARBA" id="ARBA00009861"/>
    </source>
</evidence>
<dbReference type="Proteomes" id="UP000825935">
    <property type="component" value="Chromosome 2"/>
</dbReference>
<gene>
    <name evidence="2" type="ORF">KP509_02G054800</name>
</gene>
<dbReference type="EMBL" id="CM035407">
    <property type="protein sequence ID" value="KAH7443901.1"/>
    <property type="molecule type" value="Genomic_DNA"/>
</dbReference>
<accession>A0A8T2V5Z4</accession>
<dbReference type="InterPro" id="IPR050317">
    <property type="entry name" value="Plant_Fungal_Acyltransferase"/>
</dbReference>
<evidence type="ECO:0000313" key="2">
    <source>
        <dbReference type="EMBL" id="KAH7443901.1"/>
    </source>
</evidence>
<organism evidence="2 3">
    <name type="scientific">Ceratopteris richardii</name>
    <name type="common">Triangle waterfern</name>
    <dbReference type="NCBI Taxonomy" id="49495"/>
    <lineage>
        <taxon>Eukaryota</taxon>
        <taxon>Viridiplantae</taxon>
        <taxon>Streptophyta</taxon>
        <taxon>Embryophyta</taxon>
        <taxon>Tracheophyta</taxon>
        <taxon>Polypodiopsida</taxon>
        <taxon>Polypodiidae</taxon>
        <taxon>Polypodiales</taxon>
        <taxon>Pteridineae</taxon>
        <taxon>Pteridaceae</taxon>
        <taxon>Parkerioideae</taxon>
        <taxon>Ceratopteris</taxon>
    </lineage>
</organism>
<dbReference type="Gene3D" id="3.30.559.10">
    <property type="entry name" value="Chloramphenicol acetyltransferase-like domain"/>
    <property type="match status" value="2"/>
</dbReference>
<dbReference type="GO" id="GO:0016747">
    <property type="term" value="F:acyltransferase activity, transferring groups other than amino-acyl groups"/>
    <property type="evidence" value="ECO:0007669"/>
    <property type="project" value="TreeGrafter"/>
</dbReference>
<comment type="caution">
    <text evidence="2">The sequence shown here is derived from an EMBL/GenBank/DDBJ whole genome shotgun (WGS) entry which is preliminary data.</text>
</comment>
<proteinExistence type="inferred from homology"/>
<dbReference type="Pfam" id="PF02458">
    <property type="entry name" value="Transferase"/>
    <property type="match status" value="1"/>
</dbReference>
<dbReference type="OrthoDB" id="1862401at2759"/>
<reference evidence="2" key="1">
    <citation type="submission" date="2021-08" db="EMBL/GenBank/DDBJ databases">
        <title>WGS assembly of Ceratopteris richardii.</title>
        <authorList>
            <person name="Marchant D.B."/>
            <person name="Chen G."/>
            <person name="Jenkins J."/>
            <person name="Shu S."/>
            <person name="Leebens-Mack J."/>
            <person name="Grimwood J."/>
            <person name="Schmutz J."/>
            <person name="Soltis P."/>
            <person name="Soltis D."/>
            <person name="Chen Z.-H."/>
        </authorList>
    </citation>
    <scope>NUCLEOTIDE SEQUENCE</scope>
    <source>
        <strain evidence="2">Whitten #5841</strain>
        <tissue evidence="2">Leaf</tissue>
    </source>
</reference>
<protein>
    <submittedName>
        <fullName evidence="2">Uncharacterized protein</fullName>
    </submittedName>
</protein>
<dbReference type="AlphaFoldDB" id="A0A8T2V5Z4"/>
<keyword evidence="3" id="KW-1185">Reference proteome</keyword>
<dbReference type="PANTHER" id="PTHR31642">
    <property type="entry name" value="TRICHOTHECENE 3-O-ACETYLTRANSFERASE"/>
    <property type="match status" value="1"/>
</dbReference>
<dbReference type="InterPro" id="IPR023213">
    <property type="entry name" value="CAT-like_dom_sf"/>
</dbReference>
<evidence type="ECO:0000313" key="3">
    <source>
        <dbReference type="Proteomes" id="UP000825935"/>
    </source>
</evidence>